<dbReference type="KEGG" id="tbl:TBLA_0C07140"/>
<reference evidence="2 3" key="1">
    <citation type="journal article" date="2011" name="Proc. Natl. Acad. Sci. U.S.A.">
        <title>Evolutionary erosion of yeast sex chromosomes by mating-type switching accidents.</title>
        <authorList>
            <person name="Gordon J.L."/>
            <person name="Armisen D."/>
            <person name="Proux-Wera E."/>
            <person name="Oheigeartaigh S.S."/>
            <person name="Byrne K.P."/>
            <person name="Wolfe K.H."/>
        </authorList>
    </citation>
    <scope>NUCLEOTIDE SEQUENCE [LARGE SCALE GENOMIC DNA]</scope>
    <source>
        <strain evidence="3">ATCC 34711 / CBS 6284 / DSM 70876 / NBRC 10599 / NRRL Y-10934 / UCD 77-7</strain>
    </source>
</reference>
<dbReference type="GO" id="GO:0004864">
    <property type="term" value="F:protein phosphatase inhibitor activity"/>
    <property type="evidence" value="ECO:0007669"/>
    <property type="project" value="InterPro"/>
</dbReference>
<dbReference type="EMBL" id="HE806318">
    <property type="protein sequence ID" value="CCH60505.1"/>
    <property type="molecule type" value="Genomic_DNA"/>
</dbReference>
<feature type="compositionally biased region" description="Basic and acidic residues" evidence="1">
    <location>
        <begin position="174"/>
        <end position="191"/>
    </location>
</feature>
<dbReference type="GeneID" id="14495485"/>
<evidence type="ECO:0008006" key="4">
    <source>
        <dbReference type="Google" id="ProtNLM"/>
    </source>
</evidence>
<organism evidence="2 3">
    <name type="scientific">Henningerozyma blattae (strain ATCC 34711 / CBS 6284 / DSM 70876 / NBRC 10599 / NRRL Y-10934 / UCD 77-7)</name>
    <name type="common">Yeast</name>
    <name type="synonym">Tetrapisispora blattae</name>
    <dbReference type="NCBI Taxonomy" id="1071380"/>
    <lineage>
        <taxon>Eukaryota</taxon>
        <taxon>Fungi</taxon>
        <taxon>Dikarya</taxon>
        <taxon>Ascomycota</taxon>
        <taxon>Saccharomycotina</taxon>
        <taxon>Saccharomycetes</taxon>
        <taxon>Saccharomycetales</taxon>
        <taxon>Saccharomycetaceae</taxon>
        <taxon>Henningerozyma</taxon>
    </lineage>
</organism>
<dbReference type="RefSeq" id="XP_004180024.1">
    <property type="nucleotide sequence ID" value="XM_004179976.1"/>
</dbReference>
<dbReference type="OrthoDB" id="551302at2759"/>
<dbReference type="GO" id="GO:0009966">
    <property type="term" value="P:regulation of signal transduction"/>
    <property type="evidence" value="ECO:0007669"/>
    <property type="project" value="InterPro"/>
</dbReference>
<dbReference type="Proteomes" id="UP000002866">
    <property type="component" value="Chromosome 3"/>
</dbReference>
<protein>
    <recommendedName>
        <fullName evidence="4">Protein GLC8</fullName>
    </recommendedName>
</protein>
<evidence type="ECO:0000313" key="2">
    <source>
        <dbReference type="EMBL" id="CCH60505.1"/>
    </source>
</evidence>
<dbReference type="AlphaFoldDB" id="I2H2A3"/>
<dbReference type="HOGENOM" id="CLU_070379_1_0_1"/>
<name>I2H2A3_HENB6</name>
<gene>
    <name evidence="2" type="primary">TBLA0C07140</name>
    <name evidence="2" type="ORF">TBLA_0C07140</name>
</gene>
<dbReference type="GO" id="GO:0008047">
    <property type="term" value="F:enzyme activator activity"/>
    <property type="evidence" value="ECO:0007669"/>
    <property type="project" value="EnsemblFungi"/>
</dbReference>
<dbReference type="FunCoup" id="I2H2A3">
    <property type="interactions" value="312"/>
</dbReference>
<dbReference type="GO" id="GO:0007059">
    <property type="term" value="P:chromosome segregation"/>
    <property type="evidence" value="ECO:0007669"/>
    <property type="project" value="EnsemblFungi"/>
</dbReference>
<dbReference type="OMA" id="QQFQDIH"/>
<sequence length="253" mass="29651">MGGILKNPLTKDQIPNDSTHEDIAEFRKQVFKNTQLNAKLNQAKNSTQLNKEAQELDLNDIPNNGNGIDLDMQDNDAEYDTNGIPHTFSDHKRIPKDILSLKREADERMKWNEKNLADNEIAKLQYQDIHVDEPKTPYQGAVDPNGEYYKVDEDETNDNFANLDTIDDFSLGEPEFKPNRNERPAVVHMNEDNNEEEEEEEDDEPQYATEEEEKAARRRKFEEMRKKHYNVKEIFQKKRLHALDNEEDEEDDE</sequence>
<evidence type="ECO:0000313" key="3">
    <source>
        <dbReference type="Proteomes" id="UP000002866"/>
    </source>
</evidence>
<accession>I2H2A3</accession>
<dbReference type="Pfam" id="PF04979">
    <property type="entry name" value="IPP-2"/>
    <property type="match status" value="1"/>
</dbReference>
<keyword evidence="3" id="KW-1185">Reference proteome</keyword>
<evidence type="ECO:0000256" key="1">
    <source>
        <dbReference type="SAM" id="MobiDB-lite"/>
    </source>
</evidence>
<feature type="region of interest" description="Disordered" evidence="1">
    <location>
        <begin position="168"/>
        <end position="219"/>
    </location>
</feature>
<dbReference type="InParanoid" id="I2H2A3"/>
<dbReference type="PANTHER" id="PTHR12398">
    <property type="entry name" value="PROTEIN PHOSPHATASE INHIBITOR"/>
    <property type="match status" value="1"/>
</dbReference>
<dbReference type="eggNOG" id="ENOG502S2VH">
    <property type="taxonomic scope" value="Eukaryota"/>
</dbReference>
<dbReference type="PANTHER" id="PTHR12398:SF20">
    <property type="entry name" value="PROTEIN PHOSPHATASE 1 REGULATORY INHIBITOR SUBUNIT 2"/>
    <property type="match status" value="1"/>
</dbReference>
<feature type="compositionally biased region" description="Acidic residues" evidence="1">
    <location>
        <begin position="192"/>
        <end position="213"/>
    </location>
</feature>
<proteinExistence type="predicted"/>
<dbReference type="InterPro" id="IPR007062">
    <property type="entry name" value="PPI-2"/>
</dbReference>